<dbReference type="InterPro" id="IPR025877">
    <property type="entry name" value="MobA-like_NTP_Trfase"/>
</dbReference>
<dbReference type="Pfam" id="PF12804">
    <property type="entry name" value="NTP_transf_3"/>
    <property type="match status" value="1"/>
</dbReference>
<keyword evidence="2" id="KW-0808">Transferase</keyword>
<keyword evidence="3" id="KW-0548">Nucleotidyltransferase</keyword>
<evidence type="ECO:0000256" key="1">
    <source>
        <dbReference type="ARBA" id="ARBA00012457"/>
    </source>
</evidence>
<comment type="caution">
    <text evidence="6">The sequence shown here is derived from an EMBL/GenBank/DDBJ whole genome shotgun (WGS) entry which is preliminary data.</text>
</comment>
<name>T0YXZ5_9ZZZZ</name>
<dbReference type="InterPro" id="IPR029044">
    <property type="entry name" value="Nucleotide-diphossugar_trans"/>
</dbReference>
<accession>T0YXZ5</accession>
<dbReference type="GO" id="GO:0003977">
    <property type="term" value="F:UDP-N-acetylglucosamine diphosphorylase activity"/>
    <property type="evidence" value="ECO:0007669"/>
    <property type="project" value="UniProtKB-EC"/>
</dbReference>
<reference evidence="6" key="2">
    <citation type="journal article" date="2014" name="ISME J.">
        <title>Microbial stratification in low pH oxic and suboxic macroscopic growths along an acid mine drainage.</title>
        <authorList>
            <person name="Mendez-Garcia C."/>
            <person name="Mesa V."/>
            <person name="Sprenger R.R."/>
            <person name="Richter M."/>
            <person name="Diez M.S."/>
            <person name="Solano J."/>
            <person name="Bargiela R."/>
            <person name="Golyshina O.V."/>
            <person name="Manteca A."/>
            <person name="Ramos J.L."/>
            <person name="Gallego J.R."/>
            <person name="Llorente I."/>
            <person name="Martins Dos Santos V.A."/>
            <person name="Jensen O.N."/>
            <person name="Pelaez A.I."/>
            <person name="Sanchez J."/>
            <person name="Ferrer M."/>
        </authorList>
    </citation>
    <scope>NUCLEOTIDE SEQUENCE</scope>
</reference>
<organism evidence="6">
    <name type="scientific">mine drainage metagenome</name>
    <dbReference type="NCBI Taxonomy" id="410659"/>
    <lineage>
        <taxon>unclassified sequences</taxon>
        <taxon>metagenomes</taxon>
        <taxon>ecological metagenomes</taxon>
    </lineage>
</organism>
<proteinExistence type="predicted"/>
<feature type="domain" description="MobA-like NTP transferase" evidence="5">
    <location>
        <begin position="11"/>
        <end position="69"/>
    </location>
</feature>
<evidence type="ECO:0000256" key="4">
    <source>
        <dbReference type="ARBA" id="ARBA00048493"/>
    </source>
</evidence>
<dbReference type="EC" id="2.7.7.23" evidence="1"/>
<dbReference type="InterPro" id="IPR050065">
    <property type="entry name" value="GlmU-like"/>
</dbReference>
<comment type="catalytic activity">
    <reaction evidence="4">
        <text>N-acetyl-alpha-D-glucosamine 1-phosphate + UTP + H(+) = UDP-N-acetyl-alpha-D-glucosamine + diphosphate</text>
        <dbReference type="Rhea" id="RHEA:13509"/>
        <dbReference type="ChEBI" id="CHEBI:15378"/>
        <dbReference type="ChEBI" id="CHEBI:33019"/>
        <dbReference type="ChEBI" id="CHEBI:46398"/>
        <dbReference type="ChEBI" id="CHEBI:57705"/>
        <dbReference type="ChEBI" id="CHEBI:57776"/>
        <dbReference type="EC" id="2.7.7.23"/>
    </reaction>
</comment>
<protein>
    <recommendedName>
        <fullName evidence="1">UDP-N-acetylglucosamine diphosphorylase</fullName>
        <ecNumber evidence="1">2.7.7.23</ecNumber>
    </recommendedName>
</protein>
<dbReference type="PANTHER" id="PTHR43584:SF3">
    <property type="entry name" value="BIFUNCTIONAL PROTEIN GLMU"/>
    <property type="match status" value="1"/>
</dbReference>
<dbReference type="PANTHER" id="PTHR43584">
    <property type="entry name" value="NUCLEOTIDYL TRANSFERASE"/>
    <property type="match status" value="1"/>
</dbReference>
<sequence length="73" mass="7866">MQDASDRSIIIILAAGAGTRMHSKRPKVLQELAGRPLLGWVLETARSLDPEDIRVVIGPESGAIREAFADADI</sequence>
<gene>
    <name evidence="6" type="ORF">B2A_11007</name>
</gene>
<dbReference type="Gene3D" id="3.90.550.10">
    <property type="entry name" value="Spore Coat Polysaccharide Biosynthesis Protein SpsA, Chain A"/>
    <property type="match status" value="1"/>
</dbReference>
<reference evidence="6" key="1">
    <citation type="submission" date="2013-08" db="EMBL/GenBank/DDBJ databases">
        <authorList>
            <person name="Mendez C."/>
            <person name="Richter M."/>
            <person name="Ferrer M."/>
            <person name="Sanchez J."/>
        </authorList>
    </citation>
    <scope>NUCLEOTIDE SEQUENCE</scope>
</reference>
<evidence type="ECO:0000256" key="3">
    <source>
        <dbReference type="ARBA" id="ARBA00022695"/>
    </source>
</evidence>
<dbReference type="EMBL" id="AUZZ01007932">
    <property type="protein sequence ID" value="EQD40506.1"/>
    <property type="molecule type" value="Genomic_DNA"/>
</dbReference>
<evidence type="ECO:0000259" key="5">
    <source>
        <dbReference type="Pfam" id="PF12804"/>
    </source>
</evidence>
<dbReference type="SUPFAM" id="SSF53448">
    <property type="entry name" value="Nucleotide-diphospho-sugar transferases"/>
    <property type="match status" value="1"/>
</dbReference>
<evidence type="ECO:0000256" key="2">
    <source>
        <dbReference type="ARBA" id="ARBA00022679"/>
    </source>
</evidence>
<feature type="non-terminal residue" evidence="6">
    <location>
        <position position="73"/>
    </location>
</feature>
<evidence type="ECO:0000313" key="6">
    <source>
        <dbReference type="EMBL" id="EQD40506.1"/>
    </source>
</evidence>
<dbReference type="AlphaFoldDB" id="T0YXZ5"/>